<dbReference type="InterPro" id="IPR009056">
    <property type="entry name" value="Cyt_c-like_dom"/>
</dbReference>
<sequence>MSLIKNLLTATALSSFIAISGFASDAELIKKGEKIYTTNTLGNCIACHAANGKTLDGPGSMGPVLQYLSAWPDEALYDKIYDPNTANPISVMPAFGKNGWLSDDEIKAVVAYLKTIN</sequence>
<keyword evidence="2 4" id="KW-0479">Metal-binding</keyword>
<accession>A0A4V1LVB7</accession>
<protein>
    <submittedName>
        <fullName evidence="7">Sulfur oxidation c-type cytochrome SoxX</fullName>
    </submittedName>
</protein>
<dbReference type="SUPFAM" id="SSF46626">
    <property type="entry name" value="Cytochrome c"/>
    <property type="match status" value="1"/>
</dbReference>
<organism evidence="7 8">
    <name type="scientific">Arcobacter cloacae</name>
    <dbReference type="NCBI Taxonomy" id="1054034"/>
    <lineage>
        <taxon>Bacteria</taxon>
        <taxon>Pseudomonadati</taxon>
        <taxon>Campylobacterota</taxon>
        <taxon>Epsilonproteobacteria</taxon>
        <taxon>Campylobacterales</taxon>
        <taxon>Arcobacteraceae</taxon>
        <taxon>Arcobacter</taxon>
    </lineage>
</organism>
<dbReference type="OrthoDB" id="9793634at2"/>
<dbReference type="GO" id="GO:0009055">
    <property type="term" value="F:electron transfer activity"/>
    <property type="evidence" value="ECO:0007669"/>
    <property type="project" value="InterPro"/>
</dbReference>
<feature type="chain" id="PRO_5020970893" evidence="5">
    <location>
        <begin position="26"/>
        <end position="117"/>
    </location>
</feature>
<evidence type="ECO:0000259" key="6">
    <source>
        <dbReference type="PROSITE" id="PS51007"/>
    </source>
</evidence>
<keyword evidence="5" id="KW-0732">Signal</keyword>
<evidence type="ECO:0000256" key="1">
    <source>
        <dbReference type="ARBA" id="ARBA00022617"/>
    </source>
</evidence>
<dbReference type="NCBIfam" id="TIGR04485">
    <property type="entry name" value="thiosulf_SoxX"/>
    <property type="match status" value="1"/>
</dbReference>
<dbReference type="EMBL" id="PDJZ01000010">
    <property type="protein sequence ID" value="RXJ83535.1"/>
    <property type="molecule type" value="Genomic_DNA"/>
</dbReference>
<dbReference type="AlphaFoldDB" id="A0A4V1LVB7"/>
<keyword evidence="3 4" id="KW-0408">Iron</keyword>
<dbReference type="RefSeq" id="WP_128986975.1">
    <property type="nucleotide sequence ID" value="NZ_PDJZ01000010.1"/>
</dbReference>
<feature type="signal peptide" evidence="5">
    <location>
        <begin position="1"/>
        <end position="25"/>
    </location>
</feature>
<dbReference type="Pfam" id="PF13442">
    <property type="entry name" value="Cytochrome_CBB3"/>
    <property type="match status" value="1"/>
</dbReference>
<keyword evidence="1 4" id="KW-0349">Heme</keyword>
<feature type="domain" description="Cytochrome c" evidence="6">
    <location>
        <begin position="27"/>
        <end position="117"/>
    </location>
</feature>
<evidence type="ECO:0000256" key="2">
    <source>
        <dbReference type="ARBA" id="ARBA00022723"/>
    </source>
</evidence>
<evidence type="ECO:0000313" key="8">
    <source>
        <dbReference type="Proteomes" id="UP000290870"/>
    </source>
</evidence>
<dbReference type="GO" id="GO:0020037">
    <property type="term" value="F:heme binding"/>
    <property type="evidence" value="ECO:0007669"/>
    <property type="project" value="InterPro"/>
</dbReference>
<evidence type="ECO:0000256" key="3">
    <source>
        <dbReference type="ARBA" id="ARBA00023004"/>
    </source>
</evidence>
<dbReference type="PROSITE" id="PS51007">
    <property type="entry name" value="CYTC"/>
    <property type="match status" value="1"/>
</dbReference>
<dbReference type="GO" id="GO:0046872">
    <property type="term" value="F:metal ion binding"/>
    <property type="evidence" value="ECO:0007669"/>
    <property type="project" value="UniProtKB-KW"/>
</dbReference>
<dbReference type="InterPro" id="IPR036909">
    <property type="entry name" value="Cyt_c-like_dom_sf"/>
</dbReference>
<name>A0A4V1LVB7_9BACT</name>
<evidence type="ECO:0000256" key="4">
    <source>
        <dbReference type="PROSITE-ProRule" id="PRU00433"/>
    </source>
</evidence>
<evidence type="ECO:0000256" key="5">
    <source>
        <dbReference type="SAM" id="SignalP"/>
    </source>
</evidence>
<evidence type="ECO:0000313" key="7">
    <source>
        <dbReference type="EMBL" id="RXJ83535.1"/>
    </source>
</evidence>
<dbReference type="Proteomes" id="UP000290870">
    <property type="component" value="Unassembled WGS sequence"/>
</dbReference>
<proteinExistence type="predicted"/>
<dbReference type="InterPro" id="IPR030999">
    <property type="entry name" value="Thiosulf_SoxX"/>
</dbReference>
<reference evidence="7 8" key="1">
    <citation type="submission" date="2017-10" db="EMBL/GenBank/DDBJ databases">
        <title>Genomics of the genus Arcobacter.</title>
        <authorList>
            <person name="Perez-Cataluna A."/>
            <person name="Figueras M.J."/>
        </authorList>
    </citation>
    <scope>NUCLEOTIDE SEQUENCE [LARGE SCALE GENOMIC DNA]</scope>
    <source>
        <strain evidence="7 8">F26</strain>
    </source>
</reference>
<comment type="caution">
    <text evidence="7">The sequence shown here is derived from an EMBL/GenBank/DDBJ whole genome shotgun (WGS) entry which is preliminary data.</text>
</comment>
<dbReference type="Gene3D" id="1.10.760.10">
    <property type="entry name" value="Cytochrome c-like domain"/>
    <property type="match status" value="1"/>
</dbReference>
<gene>
    <name evidence="7" type="primary">soxX</name>
    <name evidence="7" type="ORF">CRU90_09100</name>
</gene>